<dbReference type="Proteomes" id="UP000243797">
    <property type="component" value="Unassembled WGS sequence"/>
</dbReference>
<comment type="catalytic activity">
    <reaction evidence="11">
        <text>tRNA(Asn) + L-asparagine + ATP = L-asparaginyl-tRNA(Asn) + AMP + diphosphate + H(+)</text>
        <dbReference type="Rhea" id="RHEA:11180"/>
        <dbReference type="Rhea" id="RHEA-COMP:9659"/>
        <dbReference type="Rhea" id="RHEA-COMP:9674"/>
        <dbReference type="ChEBI" id="CHEBI:15378"/>
        <dbReference type="ChEBI" id="CHEBI:30616"/>
        <dbReference type="ChEBI" id="CHEBI:33019"/>
        <dbReference type="ChEBI" id="CHEBI:58048"/>
        <dbReference type="ChEBI" id="CHEBI:78442"/>
        <dbReference type="ChEBI" id="CHEBI:78515"/>
        <dbReference type="ChEBI" id="CHEBI:456215"/>
        <dbReference type="EC" id="6.1.1.22"/>
    </reaction>
</comment>
<comment type="caution">
    <text evidence="15">The sequence shown here is derived from an EMBL/GenBank/DDBJ whole genome shotgun (WGS) entry which is preliminary data.</text>
</comment>
<feature type="compositionally biased region" description="Basic and acidic residues" evidence="13">
    <location>
        <begin position="1"/>
        <end position="15"/>
    </location>
</feature>
<dbReference type="InterPro" id="IPR006195">
    <property type="entry name" value="aa-tRNA-synth_II"/>
</dbReference>
<dbReference type="STRING" id="2082308.A0A2K1QZY6"/>
<dbReference type="EMBL" id="NKHZ01000022">
    <property type="protein sequence ID" value="PNS20614.1"/>
    <property type="molecule type" value="Genomic_DNA"/>
</dbReference>
<keyword evidence="5" id="KW-0436">Ligase</keyword>
<evidence type="ECO:0000313" key="15">
    <source>
        <dbReference type="EMBL" id="PNS20614.1"/>
    </source>
</evidence>
<dbReference type="NCBIfam" id="TIGR00457">
    <property type="entry name" value="asnS"/>
    <property type="match status" value="1"/>
</dbReference>
<dbReference type="PRINTS" id="PR01042">
    <property type="entry name" value="TRNASYNTHASP"/>
</dbReference>
<dbReference type="SUPFAM" id="SSF50249">
    <property type="entry name" value="Nucleic acid-binding proteins"/>
    <property type="match status" value="1"/>
</dbReference>
<comment type="subcellular location">
    <subcellularLocation>
        <location evidence="1">Cytoplasm</location>
    </subcellularLocation>
</comment>
<comment type="similarity">
    <text evidence="2">Belongs to the class-II aminoacyl-tRNA synthetase family.</text>
</comment>
<dbReference type="GO" id="GO:0004816">
    <property type="term" value="F:asparagine-tRNA ligase activity"/>
    <property type="evidence" value="ECO:0007669"/>
    <property type="project" value="UniProtKB-EC"/>
</dbReference>
<dbReference type="Gene3D" id="3.30.930.10">
    <property type="entry name" value="Bira Bifunctional Protein, Domain 2"/>
    <property type="match status" value="1"/>
</dbReference>
<evidence type="ECO:0000259" key="14">
    <source>
        <dbReference type="PROSITE" id="PS50862"/>
    </source>
</evidence>
<dbReference type="EC" id="6.1.1.22" evidence="3"/>
<evidence type="ECO:0000313" key="16">
    <source>
        <dbReference type="Proteomes" id="UP000243797"/>
    </source>
</evidence>
<keyword evidence="16" id="KW-1185">Reference proteome</keyword>
<evidence type="ECO:0000256" key="7">
    <source>
        <dbReference type="ARBA" id="ARBA00022840"/>
    </source>
</evidence>
<keyword evidence="12" id="KW-0175">Coiled coil</keyword>
<evidence type="ECO:0000256" key="5">
    <source>
        <dbReference type="ARBA" id="ARBA00022598"/>
    </source>
</evidence>
<dbReference type="InterPro" id="IPR048952">
    <property type="entry name" value="AsnRS_N"/>
</dbReference>
<dbReference type="OrthoDB" id="1931232at2759"/>
<gene>
    <name evidence="15" type="ORF">CAC42_341</name>
</gene>
<feature type="region of interest" description="Disordered" evidence="13">
    <location>
        <begin position="1"/>
        <end position="27"/>
    </location>
</feature>
<dbReference type="GO" id="GO:0005737">
    <property type="term" value="C:cytoplasm"/>
    <property type="evidence" value="ECO:0007669"/>
    <property type="project" value="UniProtKB-SubCell"/>
</dbReference>
<keyword evidence="8" id="KW-0648">Protein biosynthesis</keyword>
<evidence type="ECO:0000256" key="9">
    <source>
        <dbReference type="ARBA" id="ARBA00023146"/>
    </source>
</evidence>
<feature type="coiled-coil region" evidence="12">
    <location>
        <begin position="77"/>
        <end position="106"/>
    </location>
</feature>
<proteinExistence type="inferred from homology"/>
<dbReference type="InParanoid" id="A0A2K1QZY6"/>
<dbReference type="InterPro" id="IPR012340">
    <property type="entry name" value="NA-bd_OB-fold"/>
</dbReference>
<sequence>MADKPTIHIDEEVGVDHPTPAGTESAPFKQLGPAYIVHGESATYLVRKREADASGTVTSEWKPAAKAALKKAVSYAAAQEKKAAKEKELTVRLAKEQESREKALEEAKKIVIVEDDKLPKAVRIKLDETDEQKVKLGRGDRPKEVDYESEGRGTRVRVFGRVHRERKQKDLLFVTLRDGYGFMQVVFAGNLAKTYDAVTLTKETSMEILGEMWEVPKGAHAPNDRELHADFFRVLKGGKAPGGDDAITNKVQAGGDPQTLLDNRHLMLRGETASSVMFVRDAIESAFHQTYKEVRCRKVSPPAMVQTQVEGGATLFKFDYYGETSFLTQSSQLYLETCLPSMGNVYCIEKSFRAEKSLTRRHLSEYTHIEAELDFITFDDLLDHLELVMCRVLEIAFSDPIIAKYIKDLNPEFQMPERPFKRMKYSDAIEWLVEHEIPNEEGQPHQFGDDIAEAAERRMTDIINRPIFLTHFPVEIKAFYMQKDPSDKRVTESVDVLMPGVGEIVGGSMRMDDYDELMAAYDREGIKPDPYYWYTDQRRYGSSPHGGYGLGLERFLAWLCKQHTVRDCCLYPRYMGRCTP</sequence>
<protein>
    <recommendedName>
        <fullName evidence="3">asparagine--tRNA ligase</fullName>
        <ecNumber evidence="3">6.1.1.22</ecNumber>
    </recommendedName>
    <alternativeName>
        <fullName evidence="10">Asparaginyl-tRNA synthetase</fullName>
    </alternativeName>
</protein>
<keyword evidence="7" id="KW-0067">ATP-binding</keyword>
<evidence type="ECO:0000256" key="1">
    <source>
        <dbReference type="ARBA" id="ARBA00004496"/>
    </source>
</evidence>
<dbReference type="SUPFAM" id="SSF55681">
    <property type="entry name" value="Class II aaRS and biotin synthetases"/>
    <property type="match status" value="1"/>
</dbReference>
<dbReference type="PANTHER" id="PTHR22594">
    <property type="entry name" value="ASPARTYL/LYSYL-TRNA SYNTHETASE"/>
    <property type="match status" value="1"/>
</dbReference>
<keyword evidence="4" id="KW-0963">Cytoplasm</keyword>
<dbReference type="GO" id="GO:0005524">
    <property type="term" value="F:ATP binding"/>
    <property type="evidence" value="ECO:0007669"/>
    <property type="project" value="UniProtKB-KW"/>
</dbReference>
<dbReference type="FunCoup" id="A0A2K1QZY6">
    <property type="interactions" value="865"/>
</dbReference>
<dbReference type="Gene3D" id="3.30.1910.20">
    <property type="entry name" value="asparaginyl-tRNA synthetase, N-terminal domain"/>
    <property type="match status" value="1"/>
</dbReference>
<dbReference type="PROSITE" id="PS50862">
    <property type="entry name" value="AA_TRNA_LIGASE_II"/>
    <property type="match status" value="1"/>
</dbReference>
<evidence type="ECO:0000256" key="10">
    <source>
        <dbReference type="ARBA" id="ARBA00029886"/>
    </source>
</evidence>
<dbReference type="CDD" id="cd00776">
    <property type="entry name" value="AsxRS_core"/>
    <property type="match status" value="1"/>
</dbReference>
<evidence type="ECO:0000256" key="6">
    <source>
        <dbReference type="ARBA" id="ARBA00022741"/>
    </source>
</evidence>
<accession>A0A2K1QZY6</accession>
<organism evidence="15 16">
    <name type="scientific">Sphaceloma murrayae</name>
    <dbReference type="NCBI Taxonomy" id="2082308"/>
    <lineage>
        <taxon>Eukaryota</taxon>
        <taxon>Fungi</taxon>
        <taxon>Dikarya</taxon>
        <taxon>Ascomycota</taxon>
        <taxon>Pezizomycotina</taxon>
        <taxon>Dothideomycetes</taxon>
        <taxon>Dothideomycetidae</taxon>
        <taxon>Myriangiales</taxon>
        <taxon>Elsinoaceae</taxon>
        <taxon>Sphaceloma</taxon>
    </lineage>
</organism>
<dbReference type="Pfam" id="PF01336">
    <property type="entry name" value="tRNA_anti-codon"/>
    <property type="match status" value="1"/>
</dbReference>
<evidence type="ECO:0000256" key="4">
    <source>
        <dbReference type="ARBA" id="ARBA00022490"/>
    </source>
</evidence>
<reference evidence="15 16" key="1">
    <citation type="submission" date="2017-06" db="EMBL/GenBank/DDBJ databases">
        <title>Draft genome sequence of a variant of Elsinoe murrayae.</title>
        <authorList>
            <person name="Cheng Q."/>
        </authorList>
    </citation>
    <scope>NUCLEOTIDE SEQUENCE [LARGE SCALE GENOMIC DNA]</scope>
    <source>
        <strain evidence="15 16">CQ-2017a</strain>
    </source>
</reference>
<feature type="domain" description="Aminoacyl-transfer RNA synthetases class-II family profile" evidence="14">
    <location>
        <begin position="279"/>
        <end position="580"/>
    </location>
</feature>
<evidence type="ECO:0000256" key="11">
    <source>
        <dbReference type="ARBA" id="ARBA00047844"/>
    </source>
</evidence>
<name>A0A2K1QZY6_9PEZI</name>
<dbReference type="CDD" id="cd04323">
    <property type="entry name" value="AsnRS_cyto_like_N"/>
    <property type="match status" value="1"/>
</dbReference>
<dbReference type="InterPro" id="IPR045864">
    <property type="entry name" value="aa-tRNA-synth_II/BPL/LPL"/>
</dbReference>
<keyword evidence="6" id="KW-0547">Nucleotide-binding</keyword>
<evidence type="ECO:0000256" key="3">
    <source>
        <dbReference type="ARBA" id="ARBA00012816"/>
    </source>
</evidence>
<dbReference type="InterPro" id="IPR002312">
    <property type="entry name" value="Asp/Asn-tRNA-synth_IIb"/>
</dbReference>
<evidence type="ECO:0000256" key="12">
    <source>
        <dbReference type="SAM" id="Coils"/>
    </source>
</evidence>
<evidence type="ECO:0000256" key="2">
    <source>
        <dbReference type="ARBA" id="ARBA00008226"/>
    </source>
</evidence>
<dbReference type="Gene3D" id="2.40.50.140">
    <property type="entry name" value="Nucleic acid-binding proteins"/>
    <property type="match status" value="1"/>
</dbReference>
<dbReference type="GO" id="GO:0006421">
    <property type="term" value="P:asparaginyl-tRNA aminoacylation"/>
    <property type="evidence" value="ECO:0007669"/>
    <property type="project" value="InterPro"/>
</dbReference>
<keyword evidence="9" id="KW-0030">Aminoacyl-tRNA synthetase</keyword>
<dbReference type="PANTHER" id="PTHR22594:SF16">
    <property type="entry name" value="ASPARAGINE--TRNA LIGASE, CYTOPLASMIC"/>
    <property type="match status" value="1"/>
</dbReference>
<dbReference type="InterPro" id="IPR004522">
    <property type="entry name" value="Asn-tRNA-ligase"/>
</dbReference>
<dbReference type="AlphaFoldDB" id="A0A2K1QZY6"/>
<dbReference type="Pfam" id="PF00152">
    <property type="entry name" value="tRNA-synt_2"/>
    <property type="match status" value="1"/>
</dbReference>
<dbReference type="InterPro" id="IPR004364">
    <property type="entry name" value="Aa-tRNA-synt_II"/>
</dbReference>
<evidence type="ECO:0000256" key="8">
    <source>
        <dbReference type="ARBA" id="ARBA00022917"/>
    </source>
</evidence>
<evidence type="ECO:0000256" key="13">
    <source>
        <dbReference type="SAM" id="MobiDB-lite"/>
    </source>
</evidence>
<dbReference type="Pfam" id="PF20917">
    <property type="entry name" value="AsnRS_N"/>
    <property type="match status" value="1"/>
</dbReference>
<dbReference type="GO" id="GO:0003676">
    <property type="term" value="F:nucleic acid binding"/>
    <property type="evidence" value="ECO:0007669"/>
    <property type="project" value="InterPro"/>
</dbReference>
<dbReference type="InterPro" id="IPR004365">
    <property type="entry name" value="NA-bd_OB_tRNA"/>
</dbReference>